<comment type="caution">
    <text evidence="2">The sequence shown here is derived from an EMBL/GenBank/DDBJ whole genome shotgun (WGS) entry which is preliminary data.</text>
</comment>
<dbReference type="OrthoDB" id="431202at2759"/>
<keyword evidence="1" id="KW-1133">Transmembrane helix</keyword>
<sequence length="258" mass="29875">MDSEPHCTHGALTDSFGWLVQGILACLAFTCLVLKRFCEPRRQRRPWLIWFYDTSKQGMGALVIHFANVFLAEFFQGDPCTWYIVSFLLDSSIGLLIIFIGIRLTQHISRRKGWDHLVFGEYGKAPYVNAWLSQCAVYIMLMLIEKIIITLIIQLKFWDQVRKIIMSPIKDPKVEVAIVVLIIPFIINVFMFWVVDNFLMQKHGRWKQCVVNGKVKIHYERNDQDSCSESEILLSGEDDSVTTEVNCQQRHPMLVSVS</sequence>
<feature type="transmembrane region" description="Helical" evidence="1">
    <location>
        <begin position="59"/>
        <end position="76"/>
    </location>
</feature>
<name>A0A8X6HU11_TRICU</name>
<evidence type="ECO:0000313" key="2">
    <source>
        <dbReference type="EMBL" id="GFR30107.1"/>
    </source>
</evidence>
<keyword evidence="1" id="KW-0812">Transmembrane</keyword>
<reference evidence="2" key="1">
    <citation type="submission" date="2020-07" db="EMBL/GenBank/DDBJ databases">
        <title>Multicomponent nature underlies the extraordinary mechanical properties of spider dragline silk.</title>
        <authorList>
            <person name="Kono N."/>
            <person name="Nakamura H."/>
            <person name="Mori M."/>
            <person name="Yoshida Y."/>
            <person name="Ohtoshi R."/>
            <person name="Malay A.D."/>
            <person name="Moran D.A.P."/>
            <person name="Tomita M."/>
            <person name="Numata K."/>
            <person name="Arakawa K."/>
        </authorList>
    </citation>
    <scope>NUCLEOTIDE SEQUENCE</scope>
</reference>
<dbReference type="GO" id="GO:0016020">
    <property type="term" value="C:membrane"/>
    <property type="evidence" value="ECO:0007669"/>
    <property type="project" value="TreeGrafter"/>
</dbReference>
<dbReference type="InterPro" id="IPR022127">
    <property type="entry name" value="STIMATE/YPL162C"/>
</dbReference>
<dbReference type="AlphaFoldDB" id="A0A8X6HU11"/>
<organism evidence="2 3">
    <name type="scientific">Trichonephila clavata</name>
    <name type="common">Joro spider</name>
    <name type="synonym">Nephila clavata</name>
    <dbReference type="NCBI Taxonomy" id="2740835"/>
    <lineage>
        <taxon>Eukaryota</taxon>
        <taxon>Metazoa</taxon>
        <taxon>Ecdysozoa</taxon>
        <taxon>Arthropoda</taxon>
        <taxon>Chelicerata</taxon>
        <taxon>Arachnida</taxon>
        <taxon>Araneae</taxon>
        <taxon>Araneomorphae</taxon>
        <taxon>Entelegynae</taxon>
        <taxon>Araneoidea</taxon>
        <taxon>Nephilidae</taxon>
        <taxon>Trichonephila</taxon>
    </lineage>
</organism>
<feature type="transmembrane region" description="Helical" evidence="1">
    <location>
        <begin position="18"/>
        <end position="38"/>
    </location>
</feature>
<feature type="transmembrane region" description="Helical" evidence="1">
    <location>
        <begin position="176"/>
        <end position="195"/>
    </location>
</feature>
<evidence type="ECO:0000256" key="1">
    <source>
        <dbReference type="SAM" id="Phobius"/>
    </source>
</evidence>
<dbReference type="Proteomes" id="UP000887116">
    <property type="component" value="Unassembled WGS sequence"/>
</dbReference>
<feature type="transmembrane region" description="Helical" evidence="1">
    <location>
        <begin position="135"/>
        <end position="156"/>
    </location>
</feature>
<dbReference type="EMBL" id="BMAO01029208">
    <property type="protein sequence ID" value="GFR30107.1"/>
    <property type="molecule type" value="Genomic_DNA"/>
</dbReference>
<evidence type="ECO:0000313" key="3">
    <source>
        <dbReference type="Proteomes" id="UP000887116"/>
    </source>
</evidence>
<feature type="transmembrane region" description="Helical" evidence="1">
    <location>
        <begin position="82"/>
        <end position="102"/>
    </location>
</feature>
<dbReference type="Pfam" id="PF12400">
    <property type="entry name" value="STIMATE"/>
    <property type="match status" value="1"/>
</dbReference>
<keyword evidence="3" id="KW-1185">Reference proteome</keyword>
<dbReference type="PANTHER" id="PTHR31735">
    <property type="entry name" value="VACUOLAR MEMBRANE PROTEIN YPL162C"/>
    <property type="match status" value="1"/>
</dbReference>
<gene>
    <name evidence="2" type="primary">Stimate</name>
    <name evidence="2" type="ORF">TNCT_564761</name>
</gene>
<protein>
    <submittedName>
        <fullName evidence="2">Store-operated calcium entry regulator STIMATE</fullName>
    </submittedName>
</protein>
<proteinExistence type="predicted"/>
<dbReference type="PANTHER" id="PTHR31735:SF1">
    <property type="entry name" value="VACUOLAR MEMBRANE PROTEIN YPL162C"/>
    <property type="match status" value="1"/>
</dbReference>
<accession>A0A8X6HU11</accession>
<keyword evidence="1" id="KW-0472">Membrane</keyword>